<dbReference type="Proteomes" id="UP001597181">
    <property type="component" value="Unassembled WGS sequence"/>
</dbReference>
<evidence type="ECO:0000313" key="2">
    <source>
        <dbReference type="EMBL" id="MFD1201102.1"/>
    </source>
</evidence>
<feature type="transmembrane region" description="Helical" evidence="1">
    <location>
        <begin position="49"/>
        <end position="70"/>
    </location>
</feature>
<sequence length="272" mass="28462">MIATLFADEFRTTRKTILPSIGIKLAIIVAGYLVAALKLPIIGGIGMSVGIAASIALTPAVLALLVAHYWRTMYGAQGYFTMTIPVRGRTIFAAKVLYGFVAAVVALALTVGMLLLAGIAHSLSQGAGPLDFLREGFAFVEPRTVWLAAAGFLLFMAYTVVSGATAMSVGAESRFSHLGFGAPVIFMVILYFAMQLVGLAAMVFVPFGVRLTGPDAGSFVAEGMMRDLTAALADPSAEPGVLGLGIVPVFVLAAIALAWWGATSVDRRTSLR</sequence>
<proteinExistence type="predicted"/>
<name>A0ABW3TNX7_9MICO</name>
<feature type="transmembrane region" description="Helical" evidence="1">
    <location>
        <begin position="241"/>
        <end position="262"/>
    </location>
</feature>
<reference evidence="3" key="1">
    <citation type="journal article" date="2019" name="Int. J. Syst. Evol. Microbiol.">
        <title>The Global Catalogue of Microorganisms (GCM) 10K type strain sequencing project: providing services to taxonomists for standard genome sequencing and annotation.</title>
        <authorList>
            <consortium name="The Broad Institute Genomics Platform"/>
            <consortium name="The Broad Institute Genome Sequencing Center for Infectious Disease"/>
            <person name="Wu L."/>
            <person name="Ma J."/>
        </authorList>
    </citation>
    <scope>NUCLEOTIDE SEQUENCE [LARGE SCALE GENOMIC DNA]</scope>
    <source>
        <strain evidence="3">CCUG 50213</strain>
    </source>
</reference>
<evidence type="ECO:0000256" key="1">
    <source>
        <dbReference type="SAM" id="Phobius"/>
    </source>
</evidence>
<keyword evidence="1" id="KW-0812">Transmembrane</keyword>
<feature type="transmembrane region" description="Helical" evidence="1">
    <location>
        <begin position="144"/>
        <end position="166"/>
    </location>
</feature>
<evidence type="ECO:0008006" key="4">
    <source>
        <dbReference type="Google" id="ProtNLM"/>
    </source>
</evidence>
<comment type="caution">
    <text evidence="2">The sequence shown here is derived from an EMBL/GenBank/DDBJ whole genome shotgun (WGS) entry which is preliminary data.</text>
</comment>
<organism evidence="2 3">
    <name type="scientific">Leucobacter albus</name>
    <dbReference type="NCBI Taxonomy" id="272210"/>
    <lineage>
        <taxon>Bacteria</taxon>
        <taxon>Bacillati</taxon>
        <taxon>Actinomycetota</taxon>
        <taxon>Actinomycetes</taxon>
        <taxon>Micrococcales</taxon>
        <taxon>Microbacteriaceae</taxon>
        <taxon>Leucobacter</taxon>
    </lineage>
</organism>
<dbReference type="EMBL" id="JBHTLY010000002">
    <property type="protein sequence ID" value="MFD1201102.1"/>
    <property type="molecule type" value="Genomic_DNA"/>
</dbReference>
<feature type="transmembrane region" description="Helical" evidence="1">
    <location>
        <begin position="21"/>
        <end position="43"/>
    </location>
</feature>
<feature type="transmembrane region" description="Helical" evidence="1">
    <location>
        <begin position="91"/>
        <end position="124"/>
    </location>
</feature>
<keyword evidence="1" id="KW-1133">Transmembrane helix</keyword>
<keyword evidence="1" id="KW-0472">Membrane</keyword>
<protein>
    <recommendedName>
        <fullName evidence="4">ABC-2 family transporter</fullName>
    </recommendedName>
</protein>
<evidence type="ECO:0000313" key="3">
    <source>
        <dbReference type="Proteomes" id="UP001597181"/>
    </source>
</evidence>
<feature type="transmembrane region" description="Helical" evidence="1">
    <location>
        <begin position="178"/>
        <end position="205"/>
    </location>
</feature>
<keyword evidence="3" id="KW-1185">Reference proteome</keyword>
<accession>A0ABW3TNX7</accession>
<dbReference type="RefSeq" id="WP_343957002.1">
    <property type="nucleotide sequence ID" value="NZ_BAAAKZ010000001.1"/>
</dbReference>
<gene>
    <name evidence="2" type="ORF">ACFQ3U_04255</name>
</gene>